<comment type="subcellular location">
    <subcellularLocation>
        <location evidence="1">Membrane</location>
        <topology evidence="1">Multi-pass membrane protein</topology>
    </subcellularLocation>
</comment>
<dbReference type="EnsemblPlants" id="Bo5g019770.1">
    <property type="protein sequence ID" value="Bo5g019770.1"/>
    <property type="gene ID" value="Bo5g019770"/>
</dbReference>
<dbReference type="eggNOG" id="KOG0752">
    <property type="taxonomic scope" value="Eukaryota"/>
</dbReference>
<dbReference type="Proteomes" id="UP000032141">
    <property type="component" value="Chromosome C5"/>
</dbReference>
<comment type="similarity">
    <text evidence="6">Belongs to the mitochondrial carrier (TC 2.A.29) family.</text>
</comment>
<keyword evidence="2 5" id="KW-0812">Transmembrane</keyword>
<evidence type="ECO:0000256" key="4">
    <source>
        <dbReference type="ARBA" id="ARBA00023136"/>
    </source>
</evidence>
<evidence type="ECO:0000256" key="1">
    <source>
        <dbReference type="ARBA" id="ARBA00004141"/>
    </source>
</evidence>
<evidence type="ECO:0000313" key="7">
    <source>
        <dbReference type="EnsemblPlants" id="Bo5g019770.1"/>
    </source>
</evidence>
<sequence>MVSSHLSADVMSLVDTLPFLAKTLAVAKTAVAPWKGSKFYCRFLTGQSFRGGTNGFYRQPPYSGIREKLLKAFDTRVLTMAYKEGGPRPTLTGILPYAGLKFYIYEELKRHVPEEHQNSVENLLPMTGDGSNKRYKNTIVRTQGWRQLFAGLSINYIKIVPSVAIGFAVYESMKSWLRIPPRERSKPA</sequence>
<keyword evidence="6" id="KW-0813">Transport</keyword>
<evidence type="ECO:0000313" key="8">
    <source>
        <dbReference type="Proteomes" id="UP000032141"/>
    </source>
</evidence>
<evidence type="ECO:0000256" key="5">
    <source>
        <dbReference type="PROSITE-ProRule" id="PRU00282"/>
    </source>
</evidence>
<dbReference type="Gene3D" id="1.50.40.10">
    <property type="entry name" value="Mitochondrial carrier domain"/>
    <property type="match status" value="1"/>
</dbReference>
<proteinExistence type="inferred from homology"/>
<dbReference type="Gramene" id="Bo5g019770.1">
    <property type="protein sequence ID" value="Bo5g019770.1"/>
    <property type="gene ID" value="Bo5g019770"/>
</dbReference>
<dbReference type="STRING" id="109376.A0A0D3CA63"/>
<dbReference type="SUPFAM" id="SSF103506">
    <property type="entry name" value="Mitochondrial carrier"/>
    <property type="match status" value="1"/>
</dbReference>
<keyword evidence="4 5" id="KW-0472">Membrane</keyword>
<keyword evidence="8" id="KW-1185">Reference proteome</keyword>
<evidence type="ECO:0000256" key="2">
    <source>
        <dbReference type="ARBA" id="ARBA00022692"/>
    </source>
</evidence>
<dbReference type="PANTHER" id="PTHR24089">
    <property type="entry name" value="SOLUTE CARRIER FAMILY 25"/>
    <property type="match status" value="1"/>
</dbReference>
<reference evidence="7" key="2">
    <citation type="submission" date="2015-03" db="UniProtKB">
        <authorList>
            <consortium name="EnsemblPlants"/>
        </authorList>
    </citation>
    <scope>IDENTIFICATION</scope>
</reference>
<dbReference type="InterPro" id="IPR023395">
    <property type="entry name" value="MCP_dom_sf"/>
</dbReference>
<reference evidence="7 8" key="1">
    <citation type="journal article" date="2014" name="Genome Biol.">
        <title>Transcriptome and methylome profiling reveals relics of genome dominance in the mesopolyploid Brassica oleracea.</title>
        <authorList>
            <person name="Parkin I.A."/>
            <person name="Koh C."/>
            <person name="Tang H."/>
            <person name="Robinson S.J."/>
            <person name="Kagale S."/>
            <person name="Clarke W.E."/>
            <person name="Town C.D."/>
            <person name="Nixon J."/>
            <person name="Krishnakumar V."/>
            <person name="Bidwell S.L."/>
            <person name="Denoeud F."/>
            <person name="Belcram H."/>
            <person name="Links M.G."/>
            <person name="Just J."/>
            <person name="Clarke C."/>
            <person name="Bender T."/>
            <person name="Huebert T."/>
            <person name="Mason A.S."/>
            <person name="Pires J.C."/>
            <person name="Barker G."/>
            <person name="Moore J."/>
            <person name="Walley P.G."/>
            <person name="Manoli S."/>
            <person name="Batley J."/>
            <person name="Edwards D."/>
            <person name="Nelson M.N."/>
            <person name="Wang X."/>
            <person name="Paterson A.H."/>
            <person name="King G."/>
            <person name="Bancroft I."/>
            <person name="Chalhoub B."/>
            <person name="Sharpe A.G."/>
        </authorList>
    </citation>
    <scope>NUCLEOTIDE SEQUENCE</scope>
    <source>
        <strain evidence="7 8">cv. TO1000</strain>
    </source>
</reference>
<evidence type="ECO:0000256" key="6">
    <source>
        <dbReference type="RuleBase" id="RU000488"/>
    </source>
</evidence>
<name>A0A0D3CA63_BRAOL</name>
<accession>A0A0D3CA63</accession>
<dbReference type="PROSITE" id="PS50920">
    <property type="entry name" value="SOLCAR"/>
    <property type="match status" value="1"/>
</dbReference>
<organism evidence="7 8">
    <name type="scientific">Brassica oleracea var. oleracea</name>
    <dbReference type="NCBI Taxonomy" id="109376"/>
    <lineage>
        <taxon>Eukaryota</taxon>
        <taxon>Viridiplantae</taxon>
        <taxon>Streptophyta</taxon>
        <taxon>Embryophyta</taxon>
        <taxon>Tracheophyta</taxon>
        <taxon>Spermatophyta</taxon>
        <taxon>Magnoliopsida</taxon>
        <taxon>eudicotyledons</taxon>
        <taxon>Gunneridae</taxon>
        <taxon>Pentapetalae</taxon>
        <taxon>rosids</taxon>
        <taxon>malvids</taxon>
        <taxon>Brassicales</taxon>
        <taxon>Brassicaceae</taxon>
        <taxon>Brassiceae</taxon>
        <taxon>Brassica</taxon>
    </lineage>
</organism>
<evidence type="ECO:0000256" key="3">
    <source>
        <dbReference type="ARBA" id="ARBA00022737"/>
    </source>
</evidence>
<dbReference type="InterPro" id="IPR018108">
    <property type="entry name" value="MCP_transmembrane"/>
</dbReference>
<dbReference type="GO" id="GO:0016020">
    <property type="term" value="C:membrane"/>
    <property type="evidence" value="ECO:0007669"/>
    <property type="project" value="UniProtKB-SubCell"/>
</dbReference>
<dbReference type="Pfam" id="PF00153">
    <property type="entry name" value="Mito_carr"/>
    <property type="match status" value="1"/>
</dbReference>
<dbReference type="AlphaFoldDB" id="A0A0D3CA63"/>
<feature type="repeat" description="Solcar" evidence="5">
    <location>
        <begin position="74"/>
        <end position="176"/>
    </location>
</feature>
<protein>
    <submittedName>
        <fullName evidence="7">Uncharacterized protein</fullName>
    </submittedName>
</protein>
<dbReference type="HOGENOM" id="CLU_015166_10_1_1"/>
<keyword evidence="3" id="KW-0677">Repeat</keyword>